<proteinExistence type="predicted"/>
<dbReference type="Pfam" id="PF21814">
    <property type="entry name" value="DUF6883"/>
    <property type="match status" value="1"/>
</dbReference>
<evidence type="ECO:0000313" key="2">
    <source>
        <dbReference type="EMBL" id="XCN72475.1"/>
    </source>
</evidence>
<name>A0AAU8LTU4_9BACT</name>
<accession>A0AAU8LTU4</accession>
<evidence type="ECO:0000259" key="1">
    <source>
        <dbReference type="Pfam" id="PF21814"/>
    </source>
</evidence>
<dbReference type="KEGG" id="eaj:Q3M24_19630"/>
<organism evidence="2">
    <name type="scientific">Candidatus Electrothrix aestuarii</name>
    <dbReference type="NCBI Taxonomy" id="3062594"/>
    <lineage>
        <taxon>Bacteria</taxon>
        <taxon>Pseudomonadati</taxon>
        <taxon>Thermodesulfobacteriota</taxon>
        <taxon>Desulfobulbia</taxon>
        <taxon>Desulfobulbales</taxon>
        <taxon>Desulfobulbaceae</taxon>
        <taxon>Candidatus Electrothrix</taxon>
    </lineage>
</organism>
<dbReference type="AlphaFoldDB" id="A0AAU8LTU4"/>
<gene>
    <name evidence="2" type="ORF">Q3M24_19630</name>
</gene>
<sequence length="76" mass="8534">MLAEVTPHDEDKYGVRYTADIPVQGTEGREAVVRTGWILPHGSREAHLTTLYVVRVKPDMKEPLQTPLVVLLQLPT</sequence>
<protein>
    <submittedName>
        <fullName evidence="2">DUF6883 domain-containing protein</fullName>
    </submittedName>
</protein>
<dbReference type="InterPro" id="IPR049250">
    <property type="entry name" value="DUF6883"/>
</dbReference>
<feature type="domain" description="DUF6883" evidence="1">
    <location>
        <begin position="3"/>
        <end position="54"/>
    </location>
</feature>
<reference evidence="2" key="1">
    <citation type="journal article" date="2024" name="Syst. Appl. Microbiol.">
        <title>First single-strain enrichments of Electrothrix cable bacteria, description of E. aestuarii sp. nov. and E. rattekaaiensis sp. nov., and proposal of a cable bacteria taxonomy following the rules of the SeqCode.</title>
        <authorList>
            <person name="Plum-Jensen L.E."/>
            <person name="Schramm A."/>
            <person name="Marshall I.P.G."/>
        </authorList>
    </citation>
    <scope>NUCLEOTIDE SEQUENCE</scope>
    <source>
        <strain evidence="2">Rat1</strain>
    </source>
</reference>
<dbReference type="EMBL" id="CP159373">
    <property type="protein sequence ID" value="XCN72475.1"/>
    <property type="molecule type" value="Genomic_DNA"/>
</dbReference>
<reference evidence="2" key="2">
    <citation type="submission" date="2024-06" db="EMBL/GenBank/DDBJ databases">
        <authorList>
            <person name="Plum-Jensen L.E."/>
            <person name="Schramm A."/>
            <person name="Marshall I.P.G."/>
        </authorList>
    </citation>
    <scope>NUCLEOTIDE SEQUENCE</scope>
    <source>
        <strain evidence="2">Rat1</strain>
    </source>
</reference>